<organism evidence="1">
    <name type="scientific">marine sediment metagenome</name>
    <dbReference type="NCBI Taxonomy" id="412755"/>
    <lineage>
        <taxon>unclassified sequences</taxon>
        <taxon>metagenomes</taxon>
        <taxon>ecological metagenomes</taxon>
    </lineage>
</organism>
<sequence length="138" mass="14760">MANRLSQEKAQAIAVEYHANGFQKVRALLSVGYSKSYANKVGLKLYDNDLVKRAIAKIQAGLAVKTGYTVADALQEYEDARILAMRINQPAAASTATTGKARLFGFDKDSGGGEKTVIIISPKAPKQVNSEVIDGNSV</sequence>
<gene>
    <name evidence="1" type="ORF">LCGC14_1411950</name>
</gene>
<accession>A0A0F9MVR4</accession>
<dbReference type="AlphaFoldDB" id="A0A0F9MVR4"/>
<dbReference type="EMBL" id="LAZR01009324">
    <property type="protein sequence ID" value="KKM73292.1"/>
    <property type="molecule type" value="Genomic_DNA"/>
</dbReference>
<dbReference type="Pfam" id="PF03592">
    <property type="entry name" value="Terminase_2"/>
    <property type="match status" value="1"/>
</dbReference>
<name>A0A0F9MVR4_9ZZZZ</name>
<evidence type="ECO:0000313" key="1">
    <source>
        <dbReference type="EMBL" id="KKM73292.1"/>
    </source>
</evidence>
<dbReference type="InterPro" id="IPR005335">
    <property type="entry name" value="Terminase_ssu"/>
</dbReference>
<protein>
    <recommendedName>
        <fullName evidence="2">Terminase small subunit</fullName>
    </recommendedName>
</protein>
<evidence type="ECO:0008006" key="2">
    <source>
        <dbReference type="Google" id="ProtNLM"/>
    </source>
</evidence>
<comment type="caution">
    <text evidence="1">The sequence shown here is derived from an EMBL/GenBank/DDBJ whole genome shotgun (WGS) entry which is preliminary data.</text>
</comment>
<dbReference type="GO" id="GO:0051276">
    <property type="term" value="P:chromosome organization"/>
    <property type="evidence" value="ECO:0007669"/>
    <property type="project" value="InterPro"/>
</dbReference>
<reference evidence="1" key="1">
    <citation type="journal article" date="2015" name="Nature">
        <title>Complex archaea that bridge the gap between prokaryotes and eukaryotes.</title>
        <authorList>
            <person name="Spang A."/>
            <person name="Saw J.H."/>
            <person name="Jorgensen S.L."/>
            <person name="Zaremba-Niedzwiedzka K."/>
            <person name="Martijn J."/>
            <person name="Lind A.E."/>
            <person name="van Eijk R."/>
            <person name="Schleper C."/>
            <person name="Guy L."/>
            <person name="Ettema T.J."/>
        </authorList>
    </citation>
    <scope>NUCLEOTIDE SEQUENCE</scope>
</reference>
<proteinExistence type="predicted"/>